<dbReference type="AlphaFoldDB" id="A0A1C6SY21"/>
<organism evidence="2 3">
    <name type="scientific">Micromonospora pallida</name>
    <dbReference type="NCBI Taxonomy" id="145854"/>
    <lineage>
        <taxon>Bacteria</taxon>
        <taxon>Bacillati</taxon>
        <taxon>Actinomycetota</taxon>
        <taxon>Actinomycetes</taxon>
        <taxon>Micromonosporales</taxon>
        <taxon>Micromonosporaceae</taxon>
        <taxon>Micromonospora</taxon>
    </lineage>
</organism>
<gene>
    <name evidence="2" type="ORF">GA0074692_3817</name>
</gene>
<feature type="region of interest" description="Disordered" evidence="1">
    <location>
        <begin position="1"/>
        <end position="30"/>
    </location>
</feature>
<evidence type="ECO:0000313" key="2">
    <source>
        <dbReference type="EMBL" id="SCL34380.1"/>
    </source>
</evidence>
<sequence>MPKQASERDKRDTGRLWPTLADGVPPAAQSRHVGQRAATAGSWADVNRLPASLSTLRHLGTR</sequence>
<dbReference type="RefSeq" id="WP_141725325.1">
    <property type="nucleotide sequence ID" value="NZ_FMHW01000002.1"/>
</dbReference>
<evidence type="ECO:0000256" key="1">
    <source>
        <dbReference type="SAM" id="MobiDB-lite"/>
    </source>
</evidence>
<reference evidence="3" key="1">
    <citation type="submission" date="2016-06" db="EMBL/GenBank/DDBJ databases">
        <authorList>
            <person name="Varghese N."/>
            <person name="Submissions Spin"/>
        </authorList>
    </citation>
    <scope>NUCLEOTIDE SEQUENCE [LARGE SCALE GENOMIC DNA]</scope>
    <source>
        <strain evidence="3">DSM 43817</strain>
    </source>
</reference>
<keyword evidence="3" id="KW-1185">Reference proteome</keyword>
<dbReference type="STRING" id="145854.GA0074692_3817"/>
<evidence type="ECO:0000313" key="3">
    <source>
        <dbReference type="Proteomes" id="UP000198959"/>
    </source>
</evidence>
<proteinExistence type="predicted"/>
<dbReference type="OrthoDB" id="3395989at2"/>
<accession>A0A1C6SY21</accession>
<dbReference type="Proteomes" id="UP000198959">
    <property type="component" value="Unassembled WGS sequence"/>
</dbReference>
<dbReference type="EMBL" id="FMHW01000002">
    <property type="protein sequence ID" value="SCL34380.1"/>
    <property type="molecule type" value="Genomic_DNA"/>
</dbReference>
<protein>
    <submittedName>
        <fullName evidence="2">Uncharacterized protein</fullName>
    </submittedName>
</protein>
<name>A0A1C6SY21_9ACTN</name>
<feature type="compositionally biased region" description="Basic and acidic residues" evidence="1">
    <location>
        <begin position="1"/>
        <end position="14"/>
    </location>
</feature>